<dbReference type="AlphaFoldDB" id="A0A1F4VDC3"/>
<proteinExistence type="predicted"/>
<keyword evidence="1" id="KW-1133">Transmembrane helix</keyword>
<dbReference type="EMBL" id="MEVI01000003">
    <property type="protein sequence ID" value="OGC55276.1"/>
    <property type="molecule type" value="Genomic_DNA"/>
</dbReference>
<reference evidence="2 3" key="1">
    <citation type="journal article" date="2016" name="Nat. Commun.">
        <title>Thousands of microbial genomes shed light on interconnected biogeochemical processes in an aquifer system.</title>
        <authorList>
            <person name="Anantharaman K."/>
            <person name="Brown C.T."/>
            <person name="Hug L.A."/>
            <person name="Sharon I."/>
            <person name="Castelle C.J."/>
            <person name="Probst A.J."/>
            <person name="Thomas B.C."/>
            <person name="Singh A."/>
            <person name="Wilkins M.J."/>
            <person name="Karaoz U."/>
            <person name="Brodie E.L."/>
            <person name="Williams K.H."/>
            <person name="Hubbard S.S."/>
            <person name="Banfield J.F."/>
        </authorList>
    </citation>
    <scope>NUCLEOTIDE SEQUENCE [LARGE SCALE GENOMIC DNA]</scope>
</reference>
<evidence type="ECO:0000313" key="2">
    <source>
        <dbReference type="EMBL" id="OGC55276.1"/>
    </source>
</evidence>
<feature type="transmembrane region" description="Helical" evidence="1">
    <location>
        <begin position="48"/>
        <end position="75"/>
    </location>
</feature>
<feature type="transmembrane region" description="Helical" evidence="1">
    <location>
        <begin position="7"/>
        <end position="28"/>
    </location>
</feature>
<keyword evidence="1" id="KW-0812">Transmembrane</keyword>
<sequence length="110" mass="12479">MKKSKIIIVGEFVFGFLQSVSAVAYYLIVVLRLKELYETFDAKPDLLVTYIILLSFFVMGILNIFSSVLFTVLKVRNERMFSFFKGYFISSIAASLISLVLIKTFVLLAG</sequence>
<organism evidence="2 3">
    <name type="scientific">candidate division WWE3 bacterium RIFCSPLOWO2_01_FULL_41_18</name>
    <dbReference type="NCBI Taxonomy" id="1802625"/>
    <lineage>
        <taxon>Bacteria</taxon>
        <taxon>Katanobacteria</taxon>
    </lineage>
</organism>
<name>A0A1F4VDC3_UNCKA</name>
<accession>A0A1F4VDC3</accession>
<keyword evidence="1" id="KW-0472">Membrane</keyword>
<evidence type="ECO:0000256" key="1">
    <source>
        <dbReference type="SAM" id="Phobius"/>
    </source>
</evidence>
<feature type="transmembrane region" description="Helical" evidence="1">
    <location>
        <begin position="87"/>
        <end position="109"/>
    </location>
</feature>
<evidence type="ECO:0000313" key="3">
    <source>
        <dbReference type="Proteomes" id="UP000176504"/>
    </source>
</evidence>
<dbReference type="Proteomes" id="UP000176504">
    <property type="component" value="Unassembled WGS sequence"/>
</dbReference>
<gene>
    <name evidence="2" type="ORF">A3A78_04860</name>
</gene>
<comment type="caution">
    <text evidence="2">The sequence shown here is derived from an EMBL/GenBank/DDBJ whole genome shotgun (WGS) entry which is preliminary data.</text>
</comment>
<protein>
    <submittedName>
        <fullName evidence="2">Uncharacterized protein</fullName>
    </submittedName>
</protein>